<comment type="caution">
    <text evidence="9">The sequence shown here is derived from an EMBL/GenBank/DDBJ whole genome shotgun (WGS) entry which is preliminary data.</text>
</comment>
<dbReference type="Pfam" id="PF07681">
    <property type="entry name" value="DoxX"/>
    <property type="match status" value="1"/>
</dbReference>
<dbReference type="InterPro" id="IPR032808">
    <property type="entry name" value="DoxX"/>
</dbReference>
<comment type="subcellular location">
    <subcellularLocation>
        <location evidence="1">Cell membrane</location>
        <topology evidence="1">Multi-pass membrane protein</topology>
    </subcellularLocation>
</comment>
<feature type="transmembrane region" description="Helical" evidence="8">
    <location>
        <begin position="491"/>
        <end position="509"/>
    </location>
</feature>
<evidence type="ECO:0000256" key="8">
    <source>
        <dbReference type="SAM" id="Phobius"/>
    </source>
</evidence>
<reference evidence="9 10" key="1">
    <citation type="submission" date="2020-04" db="EMBL/GenBank/DDBJ databases">
        <authorList>
            <person name="Hitch T.C.A."/>
            <person name="Wylensek D."/>
            <person name="Clavel T."/>
        </authorList>
    </citation>
    <scope>NUCLEOTIDE SEQUENCE [LARGE SCALE GENOMIC DNA]</scope>
    <source>
        <strain evidence="9 10">BL-383-APC-3D</strain>
    </source>
</reference>
<accession>A0AB36CLL3</accession>
<feature type="compositionally biased region" description="Low complexity" evidence="7">
    <location>
        <begin position="132"/>
        <end position="178"/>
    </location>
</feature>
<evidence type="ECO:0000256" key="5">
    <source>
        <dbReference type="ARBA" id="ARBA00022989"/>
    </source>
</evidence>
<keyword evidence="5 8" id="KW-1133">Transmembrane helix</keyword>
<feature type="transmembrane region" description="Helical" evidence="8">
    <location>
        <begin position="345"/>
        <end position="367"/>
    </location>
</feature>
<feature type="compositionally biased region" description="Low complexity" evidence="7">
    <location>
        <begin position="28"/>
        <end position="53"/>
    </location>
</feature>
<feature type="transmembrane region" description="Helical" evidence="8">
    <location>
        <begin position="387"/>
        <end position="411"/>
    </location>
</feature>
<evidence type="ECO:0000256" key="6">
    <source>
        <dbReference type="ARBA" id="ARBA00023136"/>
    </source>
</evidence>
<dbReference type="AlphaFoldDB" id="A0AB36CLL3"/>
<feature type="transmembrane region" description="Helical" evidence="8">
    <location>
        <begin position="447"/>
        <end position="470"/>
    </location>
</feature>
<feature type="compositionally biased region" description="Basic and acidic residues" evidence="7">
    <location>
        <begin position="62"/>
        <end position="75"/>
    </location>
</feature>
<comment type="similarity">
    <text evidence="2">Belongs to the DoxX family.</text>
</comment>
<keyword evidence="6 8" id="KW-0472">Membrane</keyword>
<evidence type="ECO:0000313" key="10">
    <source>
        <dbReference type="Proteomes" id="UP000544551"/>
    </source>
</evidence>
<gene>
    <name evidence="9" type="ORF">HF853_08580</name>
</gene>
<feature type="compositionally biased region" description="Basic and acidic residues" evidence="7">
    <location>
        <begin position="246"/>
        <end position="257"/>
    </location>
</feature>
<dbReference type="InterPro" id="IPR051907">
    <property type="entry name" value="DoxX-like_oxidoreductase"/>
</dbReference>
<feature type="compositionally biased region" description="Low complexity" evidence="7">
    <location>
        <begin position="92"/>
        <end position="119"/>
    </location>
</feature>
<protein>
    <submittedName>
        <fullName evidence="9">DoxX family protein</fullName>
    </submittedName>
</protein>
<feature type="region of interest" description="Disordered" evidence="7">
    <location>
        <begin position="1"/>
        <end position="289"/>
    </location>
</feature>
<dbReference type="RefSeq" id="WP_168969974.1">
    <property type="nucleotide sequence ID" value="NZ_JABAFZ010000007.1"/>
</dbReference>
<sequence>MSTNTPSHDQPDKASDFDDELGVPAYKPSTDSTPASASPASAAGTAAESTGPSDQPTTSFERPSDAEIKASEQRKASAKKPSGVRIVESVDPVASTPSSPSAASAPAAATSEATPVETSGQTPVDAPQTSEPTKGTAAPKAPANTDSADSDSSGSASGGVAAAAAGAAGAGFAAAHASGAKDAEPETAKPEATQEVPRSSVFDRPGRAQPQEISPNNTQAPQSAVESQPTETMNMGPTTGSQNNPYDDRDFASRDTSFDQSPTSVNPSADYGNEPTTVQPAAVPAGGAAAGAGAAGYAATQHFDSPSQYSDDTALALDADSAAAAQAEEEQALRRQYGKRGTIDFGLLFIRIALGGFLIVEGVRTLFSIGESAGISGLESEYASYSMANILAMGIPVGQLVAGVFLVLGLLTPFASMLALVVTGFMAIHELAVSGAGLDVFSWPESLWLALVLFVVNIGVQFTGPGFISVDSALGVKALSSPARRPLASSWVFFILGAAALVAVWWFGAGVNPLN</sequence>
<dbReference type="Proteomes" id="UP000544551">
    <property type="component" value="Unassembled WGS sequence"/>
</dbReference>
<evidence type="ECO:0000256" key="1">
    <source>
        <dbReference type="ARBA" id="ARBA00004651"/>
    </source>
</evidence>
<feature type="compositionally biased region" description="Polar residues" evidence="7">
    <location>
        <begin position="258"/>
        <end position="267"/>
    </location>
</feature>
<keyword evidence="4 8" id="KW-0812">Transmembrane</keyword>
<feature type="compositionally biased region" description="Basic and acidic residues" evidence="7">
    <location>
        <begin position="179"/>
        <end position="189"/>
    </location>
</feature>
<evidence type="ECO:0000256" key="3">
    <source>
        <dbReference type="ARBA" id="ARBA00022475"/>
    </source>
</evidence>
<organism evidence="9 10">
    <name type="scientific">Corynebacterium stationis</name>
    <dbReference type="NCBI Taxonomy" id="1705"/>
    <lineage>
        <taxon>Bacteria</taxon>
        <taxon>Bacillati</taxon>
        <taxon>Actinomycetota</taxon>
        <taxon>Actinomycetes</taxon>
        <taxon>Mycobacteriales</taxon>
        <taxon>Corynebacteriaceae</taxon>
        <taxon>Corynebacterium</taxon>
    </lineage>
</organism>
<evidence type="ECO:0000256" key="7">
    <source>
        <dbReference type="SAM" id="MobiDB-lite"/>
    </source>
</evidence>
<evidence type="ECO:0000256" key="4">
    <source>
        <dbReference type="ARBA" id="ARBA00022692"/>
    </source>
</evidence>
<feature type="compositionally biased region" description="Polar residues" evidence="7">
    <location>
        <begin position="211"/>
        <end position="245"/>
    </location>
</feature>
<keyword evidence="3" id="KW-1003">Cell membrane</keyword>
<proteinExistence type="inferred from homology"/>
<name>A0AB36CLL3_9CORY</name>
<dbReference type="EMBL" id="JABAFZ010000007">
    <property type="protein sequence ID" value="NME89718.1"/>
    <property type="molecule type" value="Genomic_DNA"/>
</dbReference>
<dbReference type="PANTHER" id="PTHR33452:SF1">
    <property type="entry name" value="INNER MEMBRANE PROTEIN YPHA-RELATED"/>
    <property type="match status" value="1"/>
</dbReference>
<evidence type="ECO:0000313" key="9">
    <source>
        <dbReference type="EMBL" id="NME89718.1"/>
    </source>
</evidence>
<dbReference type="PANTHER" id="PTHR33452">
    <property type="entry name" value="OXIDOREDUCTASE CATD-RELATED"/>
    <property type="match status" value="1"/>
</dbReference>
<evidence type="ECO:0000256" key="2">
    <source>
        <dbReference type="ARBA" id="ARBA00006679"/>
    </source>
</evidence>
<dbReference type="GO" id="GO:0005886">
    <property type="term" value="C:plasma membrane"/>
    <property type="evidence" value="ECO:0007669"/>
    <property type="project" value="UniProtKB-SubCell"/>
</dbReference>